<evidence type="ECO:0000256" key="3">
    <source>
        <dbReference type="SAM" id="MobiDB-lite"/>
    </source>
</evidence>
<comment type="subcellular location">
    <subcellularLocation>
        <location evidence="1">Cytoplasm</location>
    </subcellularLocation>
</comment>
<gene>
    <name evidence="4" type="ORF">TCMB3V08_LOCUS5488</name>
</gene>
<dbReference type="GO" id="GO:0003729">
    <property type="term" value="F:mRNA binding"/>
    <property type="evidence" value="ECO:0007669"/>
    <property type="project" value="TreeGrafter"/>
</dbReference>
<dbReference type="GO" id="GO:0017148">
    <property type="term" value="P:negative regulation of translation"/>
    <property type="evidence" value="ECO:0007669"/>
    <property type="project" value="TreeGrafter"/>
</dbReference>
<dbReference type="InterPro" id="IPR018862">
    <property type="entry name" value="eIF4E-T"/>
</dbReference>
<reference evidence="4" key="1">
    <citation type="submission" date="2020-11" db="EMBL/GenBank/DDBJ databases">
        <authorList>
            <person name="Tran Van P."/>
        </authorList>
    </citation>
    <scope>NUCLEOTIDE SEQUENCE</scope>
</reference>
<dbReference type="PANTHER" id="PTHR12269">
    <property type="entry name" value="EUKARYOTIC TRANSLATION INITIATION FACTOR 4E TRANSPORTER"/>
    <property type="match status" value="1"/>
</dbReference>
<dbReference type="GO" id="GO:0036464">
    <property type="term" value="C:cytoplasmic ribonucleoprotein granule"/>
    <property type="evidence" value="ECO:0007669"/>
    <property type="project" value="UniProtKB-ARBA"/>
</dbReference>
<evidence type="ECO:0000256" key="2">
    <source>
        <dbReference type="ARBA" id="ARBA00022490"/>
    </source>
</evidence>
<proteinExistence type="predicted"/>
<evidence type="ECO:0000256" key="1">
    <source>
        <dbReference type="ARBA" id="ARBA00004496"/>
    </source>
</evidence>
<evidence type="ECO:0000313" key="4">
    <source>
        <dbReference type="EMBL" id="CAD7572844.1"/>
    </source>
</evidence>
<dbReference type="AlphaFoldDB" id="A0A7R9J5E7"/>
<dbReference type="EMBL" id="OE181256">
    <property type="protein sequence ID" value="CAD7572844.1"/>
    <property type="molecule type" value="Genomic_DNA"/>
</dbReference>
<protein>
    <submittedName>
        <fullName evidence="4">(California timema) hypothetical protein</fullName>
    </submittedName>
</protein>
<name>A0A7R9J5E7_TIMCA</name>
<organism evidence="4">
    <name type="scientific">Timema californicum</name>
    <name type="common">California timema</name>
    <name type="synonym">Walking stick</name>
    <dbReference type="NCBI Taxonomy" id="61474"/>
    <lineage>
        <taxon>Eukaryota</taxon>
        <taxon>Metazoa</taxon>
        <taxon>Ecdysozoa</taxon>
        <taxon>Arthropoda</taxon>
        <taxon>Hexapoda</taxon>
        <taxon>Insecta</taxon>
        <taxon>Pterygota</taxon>
        <taxon>Neoptera</taxon>
        <taxon>Polyneoptera</taxon>
        <taxon>Phasmatodea</taxon>
        <taxon>Timematodea</taxon>
        <taxon>Timematoidea</taxon>
        <taxon>Timematidae</taxon>
        <taxon>Timema</taxon>
    </lineage>
</organism>
<accession>A0A7R9J5E7</accession>
<sequence>MHQPSRKIAINNAGYSCLPSRAKLDLVPGSTHNLSNLGIHSMNPHQHLPGNTSPTSDQLARWFSPELLAQARAGNLPDMPPVPSSSNMLSLEELERLQQASAAVHN</sequence>
<dbReference type="GO" id="GO:0005634">
    <property type="term" value="C:nucleus"/>
    <property type="evidence" value="ECO:0007669"/>
    <property type="project" value="TreeGrafter"/>
</dbReference>
<keyword evidence="2" id="KW-0963">Cytoplasm</keyword>
<dbReference type="PANTHER" id="PTHR12269:SF1">
    <property type="entry name" value="EUKARYOTIC TRANSLATION INITIATION FACTOR 4E TRANSPORTER"/>
    <property type="match status" value="1"/>
</dbReference>
<feature type="region of interest" description="Disordered" evidence="3">
    <location>
        <begin position="37"/>
        <end position="57"/>
    </location>
</feature>